<dbReference type="Gene3D" id="1.20.1250.20">
    <property type="entry name" value="MFS general substrate transporter like domains"/>
    <property type="match status" value="2"/>
</dbReference>
<comment type="caution">
    <text evidence="9">The sequence shown here is derived from an EMBL/GenBank/DDBJ whole genome shotgun (WGS) entry which is preliminary data.</text>
</comment>
<evidence type="ECO:0000256" key="2">
    <source>
        <dbReference type="ARBA" id="ARBA00008335"/>
    </source>
</evidence>
<organism evidence="9 10">
    <name type="scientific">Deinobacterium chartae</name>
    <dbReference type="NCBI Taxonomy" id="521158"/>
    <lineage>
        <taxon>Bacteria</taxon>
        <taxon>Thermotogati</taxon>
        <taxon>Deinococcota</taxon>
        <taxon>Deinococci</taxon>
        <taxon>Deinococcales</taxon>
        <taxon>Deinococcaceae</taxon>
        <taxon>Deinobacterium</taxon>
    </lineage>
</organism>
<dbReference type="InterPro" id="IPR036259">
    <property type="entry name" value="MFS_trans_sf"/>
</dbReference>
<evidence type="ECO:0000256" key="4">
    <source>
        <dbReference type="ARBA" id="ARBA00022692"/>
    </source>
</evidence>
<evidence type="ECO:0000256" key="7">
    <source>
        <dbReference type="SAM" id="Phobius"/>
    </source>
</evidence>
<dbReference type="PANTHER" id="PTHR23514:SF3">
    <property type="entry name" value="BYPASS OF STOP CODON PROTEIN 6"/>
    <property type="match status" value="1"/>
</dbReference>
<evidence type="ECO:0000256" key="6">
    <source>
        <dbReference type="ARBA" id="ARBA00023136"/>
    </source>
</evidence>
<reference evidence="9 10" key="1">
    <citation type="submission" date="2020-08" db="EMBL/GenBank/DDBJ databases">
        <title>Genomic Encyclopedia of Type Strains, Phase IV (KMG-IV): sequencing the most valuable type-strain genomes for metagenomic binning, comparative biology and taxonomic classification.</title>
        <authorList>
            <person name="Goeker M."/>
        </authorList>
    </citation>
    <scope>NUCLEOTIDE SEQUENCE [LARGE SCALE GENOMIC DNA]</scope>
    <source>
        <strain evidence="9 10">DSM 21458</strain>
    </source>
</reference>
<dbReference type="Pfam" id="PF07690">
    <property type="entry name" value="MFS_1"/>
    <property type="match status" value="1"/>
</dbReference>
<comment type="subcellular location">
    <subcellularLocation>
        <location evidence="1">Endomembrane system</location>
        <topology evidence="1">Multi-pass membrane protein</topology>
    </subcellularLocation>
</comment>
<evidence type="ECO:0000256" key="3">
    <source>
        <dbReference type="ARBA" id="ARBA00022448"/>
    </source>
</evidence>
<dbReference type="GO" id="GO:0012505">
    <property type="term" value="C:endomembrane system"/>
    <property type="evidence" value="ECO:0007669"/>
    <property type="project" value="UniProtKB-SubCell"/>
</dbReference>
<feature type="transmembrane region" description="Helical" evidence="7">
    <location>
        <begin position="47"/>
        <end position="73"/>
    </location>
</feature>
<accession>A0A841HXY8</accession>
<feature type="domain" description="Major facilitator superfamily (MFS) profile" evidence="8">
    <location>
        <begin position="8"/>
        <end position="384"/>
    </location>
</feature>
<proteinExistence type="inferred from homology"/>
<feature type="transmembrane region" description="Helical" evidence="7">
    <location>
        <begin position="362"/>
        <end position="385"/>
    </location>
</feature>
<comment type="similarity">
    <text evidence="2">Belongs to the major facilitator superfamily.</text>
</comment>
<keyword evidence="6 7" id="KW-0472">Membrane</keyword>
<evidence type="ECO:0000313" key="10">
    <source>
        <dbReference type="Proteomes" id="UP000569951"/>
    </source>
</evidence>
<feature type="transmembrane region" description="Helical" evidence="7">
    <location>
        <begin position="139"/>
        <end position="160"/>
    </location>
</feature>
<dbReference type="AlphaFoldDB" id="A0A841HXY8"/>
<evidence type="ECO:0000259" key="8">
    <source>
        <dbReference type="PROSITE" id="PS50850"/>
    </source>
</evidence>
<dbReference type="PROSITE" id="PS50850">
    <property type="entry name" value="MFS"/>
    <property type="match status" value="1"/>
</dbReference>
<feature type="transmembrane region" description="Helical" evidence="7">
    <location>
        <begin position="80"/>
        <end position="99"/>
    </location>
</feature>
<evidence type="ECO:0000256" key="1">
    <source>
        <dbReference type="ARBA" id="ARBA00004127"/>
    </source>
</evidence>
<feature type="transmembrane region" description="Helical" evidence="7">
    <location>
        <begin position="280"/>
        <end position="297"/>
    </location>
</feature>
<feature type="transmembrane region" description="Helical" evidence="7">
    <location>
        <begin position="105"/>
        <end position="127"/>
    </location>
</feature>
<keyword evidence="5 7" id="KW-1133">Transmembrane helix</keyword>
<feature type="transmembrane region" description="Helical" evidence="7">
    <location>
        <begin position="250"/>
        <end position="268"/>
    </location>
</feature>
<dbReference type="SUPFAM" id="SSF103473">
    <property type="entry name" value="MFS general substrate transporter"/>
    <property type="match status" value="1"/>
</dbReference>
<name>A0A841HXY8_9DEIO</name>
<feature type="transmembrane region" description="Helical" evidence="7">
    <location>
        <begin position="199"/>
        <end position="218"/>
    </location>
</feature>
<evidence type="ECO:0000313" key="9">
    <source>
        <dbReference type="EMBL" id="MBB6097070.1"/>
    </source>
</evidence>
<dbReference type="GO" id="GO:0022857">
    <property type="term" value="F:transmembrane transporter activity"/>
    <property type="evidence" value="ECO:0007669"/>
    <property type="project" value="InterPro"/>
</dbReference>
<dbReference type="InterPro" id="IPR051788">
    <property type="entry name" value="MFS_Transporter"/>
</dbReference>
<dbReference type="InterPro" id="IPR011701">
    <property type="entry name" value="MFS"/>
</dbReference>
<feature type="transmembrane region" description="Helical" evidence="7">
    <location>
        <begin position="303"/>
        <end position="324"/>
    </location>
</feature>
<feature type="transmembrane region" description="Helical" evidence="7">
    <location>
        <begin position="166"/>
        <end position="187"/>
    </location>
</feature>
<keyword evidence="10" id="KW-1185">Reference proteome</keyword>
<dbReference type="EMBL" id="JACHHG010000002">
    <property type="protein sequence ID" value="MBB6097070.1"/>
    <property type="molecule type" value="Genomic_DNA"/>
</dbReference>
<evidence type="ECO:0000256" key="5">
    <source>
        <dbReference type="ARBA" id="ARBA00022989"/>
    </source>
</evidence>
<feature type="transmembrane region" description="Helical" evidence="7">
    <location>
        <begin position="9"/>
        <end position="27"/>
    </location>
</feature>
<dbReference type="InterPro" id="IPR020846">
    <property type="entry name" value="MFS_dom"/>
</dbReference>
<dbReference type="GO" id="GO:0016020">
    <property type="term" value="C:membrane"/>
    <property type="evidence" value="ECO:0007669"/>
    <property type="project" value="TreeGrafter"/>
</dbReference>
<dbReference type="PANTHER" id="PTHR23514">
    <property type="entry name" value="BYPASS OF STOP CODON PROTEIN 6"/>
    <property type="match status" value="1"/>
</dbReference>
<gene>
    <name evidence="9" type="ORF">HNR42_000484</name>
</gene>
<dbReference type="Proteomes" id="UP000569951">
    <property type="component" value="Unassembled WGS sequence"/>
</dbReference>
<dbReference type="RefSeq" id="WP_183984161.1">
    <property type="nucleotide sequence ID" value="NZ_JACHHG010000002.1"/>
</dbReference>
<sequence length="396" mass="40593">MSSPRSRSVYVLGFSSFILIGAVQAMYGPSLPGFAERFFGDLEASAAAARVGLAVTLQFLGIMGGTLIGGALLSRLGGRTVVQGAMGLLALGMIGMGLSGQWWTLLAASLLGGIGYGGLSVGFNLMYSAFGERAAAALNLLNATFGIGSVLGPLLVGTLAVRSVGLPFLVLGGVAAVLVFALARLRLEAAPRQAAGPAAAVNLRWVAGFALLFFVYVGCETGPGNWESWHLSALWTPQGEAASAEVRARAAFLTSLYWMAITVGRFLAAPLSLRLPPHRLVLGSALFGCVGLALTHLSGIAPLGYVVAGLCFAPIFPTSLAWFGRVLPEGGRWGSVVIACGSMGGVVFPPLIGTLVRAEGPLVIPTVLTALALLLCLVVAALSWAGGRRTLPSSVA</sequence>
<keyword evidence="3" id="KW-0813">Transport</keyword>
<keyword evidence="4 7" id="KW-0812">Transmembrane</keyword>
<feature type="transmembrane region" description="Helical" evidence="7">
    <location>
        <begin position="336"/>
        <end position="356"/>
    </location>
</feature>
<protein>
    <submittedName>
        <fullName evidence="9">Fucose permease</fullName>
    </submittedName>
</protein>